<sequence length="116" mass="13310">MEYNIPRNTSNILINKEIYPILRQNYGFAYVVNDQKKYSISLIGQTGAYPLEVIQEFNGHISIETTKENEKIVCGDRYKSCSGLSMDNDKKTFRFNNVKLGEDVFNGMIYIPGIID</sequence>
<dbReference type="EMBL" id="JMUI01000002">
    <property type="protein sequence ID" value="KDM57667.1"/>
    <property type="molecule type" value="Genomic_DNA"/>
</dbReference>
<accession>A0A836MM78</accession>
<evidence type="ECO:0000313" key="1">
    <source>
        <dbReference type="EMBL" id="KDM57667.1"/>
    </source>
</evidence>
<organism evidence="1 2">
    <name type="scientific">Acinetobacter nosocomialis</name>
    <dbReference type="NCBI Taxonomy" id="106654"/>
    <lineage>
        <taxon>Bacteria</taxon>
        <taxon>Pseudomonadati</taxon>
        <taxon>Pseudomonadota</taxon>
        <taxon>Gammaproteobacteria</taxon>
        <taxon>Moraxellales</taxon>
        <taxon>Moraxellaceae</taxon>
        <taxon>Acinetobacter</taxon>
        <taxon>Acinetobacter calcoaceticus/baumannii complex</taxon>
    </lineage>
</organism>
<dbReference type="AlphaFoldDB" id="A0A836MM78"/>
<dbReference type="RefSeq" id="WP_228133833.1">
    <property type="nucleotide sequence ID" value="NZ_KK737786.1"/>
</dbReference>
<protein>
    <submittedName>
        <fullName evidence="1">Uncharacterized protein</fullName>
    </submittedName>
</protein>
<proteinExistence type="predicted"/>
<dbReference type="Proteomes" id="UP000027208">
    <property type="component" value="Unassembled WGS sequence"/>
</dbReference>
<name>A0A836MM78_ACINO</name>
<reference evidence="1 2" key="1">
    <citation type="submission" date="2014-04" db="EMBL/GenBank/DDBJ databases">
        <title>The Genome Sequence of Acinetobacter baumanii BIDMC 57.</title>
        <authorList>
            <consortium name="The Broad Institute Genomics Platform"/>
            <consortium name="The Broad Institute Genome Sequencing Center for Infectious Disease"/>
            <person name="Murphy C."/>
            <person name="Cosimi L."/>
            <person name="Cerqueira G."/>
            <person name="Feldgarden M."/>
            <person name="Earl A."/>
            <person name="Spencer M.D."/>
            <person name="Fodor A."/>
            <person name="Sautter R.L."/>
            <person name="Hung D."/>
            <person name="Onderdonk A.B."/>
            <person name="Ernst C."/>
            <person name="Delaney M."/>
            <person name="DuBois A."/>
            <person name="Young S.K."/>
            <person name="Zeng Q."/>
            <person name="Gargeya S."/>
            <person name="Abouelleil A."/>
            <person name="Alvarado L."/>
            <person name="Chapman S.B."/>
            <person name="Gainer-Dewar J."/>
            <person name="Goldberg J."/>
            <person name="Griggs A."/>
            <person name="Gujja S."/>
            <person name="Hansen M."/>
            <person name="Howarth C."/>
            <person name="Imamovic A."/>
            <person name="Larimer J."/>
            <person name="Pearson M."/>
            <person name="Poon T.W."/>
            <person name="Priest M."/>
            <person name="Roberts A."/>
            <person name="Saif S."/>
            <person name="Shea T."/>
            <person name="Sykes S."/>
            <person name="Wortman J."/>
            <person name="Nusbaum C."/>
            <person name="Birren B."/>
        </authorList>
    </citation>
    <scope>NUCLEOTIDE SEQUENCE [LARGE SCALE GENOMIC DNA]</scope>
    <source>
        <strain evidence="1 2">BIDMC 57</strain>
    </source>
</reference>
<comment type="caution">
    <text evidence="1">The sequence shown here is derived from an EMBL/GenBank/DDBJ whole genome shotgun (WGS) entry which is preliminary data.</text>
</comment>
<evidence type="ECO:0000313" key="2">
    <source>
        <dbReference type="Proteomes" id="UP000027208"/>
    </source>
</evidence>
<gene>
    <name evidence="1" type="ORF">AE32_00963</name>
</gene>